<reference evidence="3 4" key="1">
    <citation type="submission" date="2019-11" db="EMBL/GenBank/DDBJ databases">
        <authorList>
            <person name="Criscuolo A."/>
        </authorList>
    </citation>
    <scope>NUCLEOTIDE SEQUENCE [LARGE SCALE GENOMIC DNA]</scope>
    <source>
        <strain evidence="3">CIP111667</strain>
    </source>
</reference>
<organism evidence="3 4">
    <name type="scientific">Occultella aeris</name>
    <dbReference type="NCBI Taxonomy" id="2761496"/>
    <lineage>
        <taxon>Bacteria</taxon>
        <taxon>Bacillati</taxon>
        <taxon>Actinomycetota</taxon>
        <taxon>Actinomycetes</taxon>
        <taxon>Micrococcales</taxon>
        <taxon>Ruaniaceae</taxon>
        <taxon>Occultella</taxon>
    </lineage>
</organism>
<dbReference type="EMBL" id="CACRYJ010000031">
    <property type="protein sequence ID" value="VZO37171.1"/>
    <property type="molecule type" value="Genomic_DNA"/>
</dbReference>
<dbReference type="NCBIfam" id="NF046112">
    <property type="entry name" value="MSMEG_6209_Nter"/>
    <property type="match status" value="1"/>
</dbReference>
<evidence type="ECO:0000256" key="1">
    <source>
        <dbReference type="ARBA" id="ARBA00022849"/>
    </source>
</evidence>
<dbReference type="SUPFAM" id="SSF52788">
    <property type="entry name" value="Phosphotyrosine protein phosphatases I"/>
    <property type="match status" value="1"/>
</dbReference>
<proteinExistence type="predicted"/>
<dbReference type="GO" id="GO:0102100">
    <property type="term" value="F:mycothiol-arsenate ligase activity"/>
    <property type="evidence" value="ECO:0007669"/>
    <property type="project" value="UniProtKB-EC"/>
</dbReference>
<dbReference type="SMART" id="SM00226">
    <property type="entry name" value="LMWPc"/>
    <property type="match status" value="1"/>
</dbReference>
<gene>
    <name evidence="3" type="primary">arsC2_1</name>
    <name evidence="3" type="ORF">HALOF300_02264</name>
</gene>
<feature type="domain" description="Phosphotyrosine protein phosphatase I" evidence="2">
    <location>
        <begin position="164"/>
        <end position="289"/>
    </location>
</feature>
<keyword evidence="3" id="KW-0808">Transferase</keyword>
<evidence type="ECO:0000313" key="3">
    <source>
        <dbReference type="EMBL" id="VZO37171.1"/>
    </source>
</evidence>
<name>A0A7M4DJF7_9MICO</name>
<dbReference type="EC" id="2.8.4.2" evidence="3"/>
<dbReference type="InterPro" id="IPR036196">
    <property type="entry name" value="Ptyr_pPase_sf"/>
</dbReference>
<dbReference type="Proteomes" id="UP000419743">
    <property type="component" value="Unassembled WGS sequence"/>
</dbReference>
<evidence type="ECO:0000313" key="4">
    <source>
        <dbReference type="Proteomes" id="UP000419743"/>
    </source>
</evidence>
<dbReference type="InterPro" id="IPR023485">
    <property type="entry name" value="Ptyr_pPase"/>
</dbReference>
<dbReference type="PANTHER" id="PTHR43428">
    <property type="entry name" value="ARSENATE REDUCTASE"/>
    <property type="match status" value="1"/>
</dbReference>
<comment type="caution">
    <text evidence="3">The sequence shown here is derived from an EMBL/GenBank/DDBJ whole genome shotgun (WGS) entry which is preliminary data.</text>
</comment>
<dbReference type="PANTHER" id="PTHR43428:SF1">
    <property type="entry name" value="ARSENATE REDUCTASE"/>
    <property type="match status" value="1"/>
</dbReference>
<protein>
    <submittedName>
        <fullName evidence="3">Arsenate-mycothiol transferase ArsC2</fullName>
        <ecNumber evidence="3">2.8.4.2</ecNumber>
    </submittedName>
</protein>
<evidence type="ECO:0000259" key="2">
    <source>
        <dbReference type="SMART" id="SM00226"/>
    </source>
</evidence>
<keyword evidence="4" id="KW-1185">Reference proteome</keyword>
<dbReference type="Gene3D" id="1.10.8.1060">
    <property type="entry name" value="Corynebacterium glutamicum thioredoxin-dependent arsenate reductase, N-terminal domain"/>
    <property type="match status" value="1"/>
</dbReference>
<accession>A0A7M4DJF7</accession>
<sequence>MADPDRLRVLALVLTDPRGQTSASTLAGPGMTASAFSAHLEAMARVDLLVTVGQGSGEDTLYRPTHDALMRFGTLALGTPRHGMPSVLAGDHLVLLERIAADLTGTFANVFAPATVARFVTESYELLAARATVRHHLPALTARFVADRLSALVKAQTRPSRHGTDVLFVCVHNAGRSQIAAAVLRAAAGESVRVRTAGSTPSEEVNPLVLEELDRRGLALLTEFPRPLTDEVVRASDVVVTMGCGDACPVVPGRRYLDWPVPDPRVLDPAGIRDLVDEITVRVHQLLKEVGSAS</sequence>
<dbReference type="RefSeq" id="WP_231955269.1">
    <property type="nucleotide sequence ID" value="NZ_CACRYJ010000031.1"/>
</dbReference>
<dbReference type="Gene3D" id="3.40.50.2300">
    <property type="match status" value="1"/>
</dbReference>
<dbReference type="Pfam" id="PF01451">
    <property type="entry name" value="LMWPc"/>
    <property type="match status" value="1"/>
</dbReference>
<dbReference type="Pfam" id="PF21234">
    <property type="entry name" value="Phosphatase-like_N"/>
    <property type="match status" value="1"/>
</dbReference>
<dbReference type="InterPro" id="IPR048716">
    <property type="entry name" value="Phosphatase-like_N"/>
</dbReference>
<dbReference type="AlphaFoldDB" id="A0A7M4DJF7"/>
<keyword evidence="1" id="KW-0059">Arsenical resistance</keyword>
<dbReference type="GO" id="GO:0046685">
    <property type="term" value="P:response to arsenic-containing substance"/>
    <property type="evidence" value="ECO:0007669"/>
    <property type="project" value="UniProtKB-KW"/>
</dbReference>